<dbReference type="STRING" id="13706.A0A1X2HMV4"/>
<comment type="subunit">
    <text evidence="4">Binds to mitochondrial small subunit 15S rRNA.</text>
</comment>
<keyword evidence="6" id="KW-0732">Signal</keyword>
<evidence type="ECO:0000256" key="1">
    <source>
        <dbReference type="ARBA" id="ARBA00006192"/>
    </source>
</evidence>
<protein>
    <recommendedName>
        <fullName evidence="7">Pentatricopeptide repeat-containing protein-mitochondrial domain-containing protein</fullName>
    </recommendedName>
</protein>
<name>A0A1X2HMV4_SYNRA</name>
<evidence type="ECO:0000313" key="8">
    <source>
        <dbReference type="EMBL" id="ORZ00659.1"/>
    </source>
</evidence>
<dbReference type="PANTHER" id="PTHR47447:SF17">
    <property type="entry name" value="OS12G0638900 PROTEIN"/>
    <property type="match status" value="1"/>
</dbReference>
<sequence>MSKALATLCLGCQWRLLTRSALAKPMPALATAPLQRQAIRRYTSATANERSPIHPQADALRRTIHGKMRSTLGVASVNDSISPKATYVAVVRLARQLQAQGVPFDAETYELLLGALSKNDRADEILPLLHKMRADDVTPTFQFFHKALHLAAGLGDSELQARILEKMHDYKYPMTSKVYQKLFFCMRQNGELERALDTLEEMKRKSIAPSVSTLGLVFDIAILYKEPKIAYDLLQQAAASHEHETFHTHAIRMHHELLRCAATNGSYEVVKKCWREGILGKRCEPDEGLITQILFVAADHKDPELASQVFRAFGEHGYTYKTHHFETLMESFAALFDWKSTFRLLGVMRSRGLKPDKRLARALMKPLTADSGQVHTACQALEELYTEENAVDVVAFNMVLYAFAYKNQFEICPKLGVDPNVETLETLLDACIHARKVAEGVEYYNSFAERGMQSQTAMSKMVVLACTEEDYEIAFDYLEDMKSRGITPLRGCLYRLVKKMAETDDDRLPLALDDMAAYGYEVTPFLNEHIERWKERHHPTEEPLEDIVRRRQFVTRYGAQ</sequence>
<feature type="domain" description="Pentatricopeptide repeat-containing protein-mitochondrial" evidence="7">
    <location>
        <begin position="146"/>
        <end position="240"/>
    </location>
</feature>
<dbReference type="OrthoDB" id="185373at2759"/>
<evidence type="ECO:0000256" key="2">
    <source>
        <dbReference type="ARBA" id="ARBA00022737"/>
    </source>
</evidence>
<gene>
    <name evidence="8" type="ORF">BCR43DRAFT_485595</name>
</gene>
<comment type="function">
    <text evidence="3">Regulates mitochondrial small subunit maturation by controlling 15S rRNA 5'-end processing. Localizes to the 5' precursor of the 15S rRNA in a position that is subsequently occupied by mS47 in the mature yeast mtSSU. Uses structure and sequence-specific RNA recognition, binding to a single-stranded region of the precursor and specifically recognizing bases -6 to -1. The exchange of Ccm1 for mS47 is coupled to the irreversible removal of precursor rRNA that is accompanied by conformational changes of the mitoribosomal proteins uS5m and mS26. These conformational changes signal completion of 5'-end rRNA processing through protection of the mature 5'-end of the 15S rRNA and stabilization of mS47. The removal of the 5' precursor together with the dissociation of Ccm1 may be catalyzed by the 5'-3' exoribonuclease Pet127. Involved in the specific removal of group I introns in mitochondrial encoded transcripts.</text>
</comment>
<evidence type="ECO:0000256" key="6">
    <source>
        <dbReference type="SAM" id="SignalP"/>
    </source>
</evidence>
<evidence type="ECO:0000256" key="4">
    <source>
        <dbReference type="ARBA" id="ARBA00044511"/>
    </source>
</evidence>
<accession>A0A1X2HMV4</accession>
<dbReference type="InParanoid" id="A0A1X2HMV4"/>
<evidence type="ECO:0000259" key="7">
    <source>
        <dbReference type="Pfam" id="PF23276"/>
    </source>
</evidence>
<dbReference type="InterPro" id="IPR057027">
    <property type="entry name" value="TPR_mt"/>
</dbReference>
<feature type="repeat" description="PPR" evidence="5">
    <location>
        <begin position="105"/>
        <end position="139"/>
    </location>
</feature>
<dbReference type="InterPro" id="IPR011990">
    <property type="entry name" value="TPR-like_helical_dom_sf"/>
</dbReference>
<comment type="similarity">
    <text evidence="1">Belongs to the CCM1 family.</text>
</comment>
<evidence type="ECO:0000313" key="9">
    <source>
        <dbReference type="Proteomes" id="UP000242180"/>
    </source>
</evidence>
<feature type="repeat" description="PPR" evidence="5">
    <location>
        <begin position="175"/>
        <end position="209"/>
    </location>
</feature>
<dbReference type="Proteomes" id="UP000242180">
    <property type="component" value="Unassembled WGS sequence"/>
</dbReference>
<dbReference type="InterPro" id="IPR002885">
    <property type="entry name" value="PPR_rpt"/>
</dbReference>
<dbReference type="PROSITE" id="PS51375">
    <property type="entry name" value="PPR"/>
    <property type="match status" value="2"/>
</dbReference>
<dbReference type="OMA" id="WVEPFIK"/>
<keyword evidence="2" id="KW-0677">Repeat</keyword>
<dbReference type="Gene3D" id="1.25.40.10">
    <property type="entry name" value="Tetratricopeptide repeat domain"/>
    <property type="match status" value="2"/>
</dbReference>
<feature type="chain" id="PRO_5012755691" description="Pentatricopeptide repeat-containing protein-mitochondrial domain-containing protein" evidence="6">
    <location>
        <begin position="24"/>
        <end position="560"/>
    </location>
</feature>
<evidence type="ECO:0000256" key="5">
    <source>
        <dbReference type="PROSITE-ProRule" id="PRU00708"/>
    </source>
</evidence>
<dbReference type="PANTHER" id="PTHR47447">
    <property type="entry name" value="OS03G0856100 PROTEIN"/>
    <property type="match status" value="1"/>
</dbReference>
<evidence type="ECO:0000256" key="3">
    <source>
        <dbReference type="ARBA" id="ARBA00044493"/>
    </source>
</evidence>
<feature type="signal peptide" evidence="6">
    <location>
        <begin position="1"/>
        <end position="23"/>
    </location>
</feature>
<dbReference type="EMBL" id="MCGN01000002">
    <property type="protein sequence ID" value="ORZ00659.1"/>
    <property type="molecule type" value="Genomic_DNA"/>
</dbReference>
<keyword evidence="9" id="KW-1185">Reference proteome</keyword>
<reference evidence="8 9" key="1">
    <citation type="submission" date="2016-07" db="EMBL/GenBank/DDBJ databases">
        <title>Pervasive Adenine N6-methylation of Active Genes in Fungi.</title>
        <authorList>
            <consortium name="DOE Joint Genome Institute"/>
            <person name="Mondo S.J."/>
            <person name="Dannebaum R.O."/>
            <person name="Kuo R.C."/>
            <person name="Labutti K."/>
            <person name="Haridas S."/>
            <person name="Kuo A."/>
            <person name="Salamov A."/>
            <person name="Ahrendt S.R."/>
            <person name="Lipzen A."/>
            <person name="Sullivan W."/>
            <person name="Andreopoulos W.B."/>
            <person name="Clum A."/>
            <person name="Lindquist E."/>
            <person name="Daum C."/>
            <person name="Ramamoorthy G.K."/>
            <person name="Gryganskyi A."/>
            <person name="Culley D."/>
            <person name="Magnuson J.K."/>
            <person name="James T.Y."/>
            <person name="O'Malley M.A."/>
            <person name="Stajich J.E."/>
            <person name="Spatafora J.W."/>
            <person name="Visel A."/>
            <person name="Grigoriev I.V."/>
        </authorList>
    </citation>
    <scope>NUCLEOTIDE SEQUENCE [LARGE SCALE GENOMIC DNA]</scope>
    <source>
        <strain evidence="8 9">NRRL 2496</strain>
    </source>
</reference>
<comment type="caution">
    <text evidence="8">The sequence shown here is derived from an EMBL/GenBank/DDBJ whole genome shotgun (WGS) entry which is preliminary data.</text>
</comment>
<dbReference type="Pfam" id="PF23276">
    <property type="entry name" value="TPR_24"/>
    <property type="match status" value="2"/>
</dbReference>
<feature type="domain" description="Pentatricopeptide repeat-containing protein-mitochondrial" evidence="7">
    <location>
        <begin position="287"/>
        <end position="409"/>
    </location>
</feature>
<organism evidence="8 9">
    <name type="scientific">Syncephalastrum racemosum</name>
    <name type="common">Filamentous fungus</name>
    <dbReference type="NCBI Taxonomy" id="13706"/>
    <lineage>
        <taxon>Eukaryota</taxon>
        <taxon>Fungi</taxon>
        <taxon>Fungi incertae sedis</taxon>
        <taxon>Mucoromycota</taxon>
        <taxon>Mucoromycotina</taxon>
        <taxon>Mucoromycetes</taxon>
        <taxon>Mucorales</taxon>
        <taxon>Syncephalastraceae</taxon>
        <taxon>Syncephalastrum</taxon>
    </lineage>
</organism>
<dbReference type="AlphaFoldDB" id="A0A1X2HMV4"/>
<proteinExistence type="inferred from homology"/>